<reference evidence="4 5" key="1">
    <citation type="journal article" date="2014" name="Nat. Commun.">
        <title>Multiple recent horizontal transfers of a large genomic region in cheese making fungi.</title>
        <authorList>
            <person name="Cheeseman K."/>
            <person name="Ropars J."/>
            <person name="Renault P."/>
            <person name="Dupont J."/>
            <person name="Gouzy J."/>
            <person name="Branca A."/>
            <person name="Abraham A.L."/>
            <person name="Ceppi M."/>
            <person name="Conseiller E."/>
            <person name="Debuchy R."/>
            <person name="Malagnac F."/>
            <person name="Goarin A."/>
            <person name="Silar P."/>
            <person name="Lacoste S."/>
            <person name="Sallet E."/>
            <person name="Bensimon A."/>
            <person name="Giraud T."/>
            <person name="Brygoo Y."/>
        </authorList>
    </citation>
    <scope>NUCLEOTIDE SEQUENCE [LARGE SCALE GENOMIC DNA]</scope>
    <source>
        <strain evidence="5">FM 013</strain>
    </source>
</reference>
<dbReference type="GO" id="GO:0016746">
    <property type="term" value="F:acyltransferase activity"/>
    <property type="evidence" value="ECO:0007669"/>
    <property type="project" value="UniProtKB-KW"/>
</dbReference>
<dbReference type="PANTHER" id="PTHR31896">
    <property type="entry name" value="FAMILY REGULATORY PROTEIN, PUTATIVE (AFU_ORTHOLOGUE AFUA_3G14730)-RELATED"/>
    <property type="match status" value="1"/>
</dbReference>
<feature type="region of interest" description="Disordered" evidence="3">
    <location>
        <begin position="213"/>
        <end position="245"/>
    </location>
</feature>
<dbReference type="EMBL" id="HG793142">
    <property type="protein sequence ID" value="CRL23117.1"/>
    <property type="molecule type" value="Genomic_DNA"/>
</dbReference>
<sequence>MSPSVDSTRYLELLPLTPLDQTSTRVYITNHLSFRLADPASGLASLEDGVNQLFSALPMLAGTIVPHVDDESKYHVLPFIRESEEDSFLRVAHHDRSISTVQIPPWYPTQDEDQGNKPLVSWNESCACLRPIADDEQKKPMLRFQANVMSDGVLLTMIYNHSVFDGTGAGIILEALGECCRGPKTDEHLSLLSQLARDEVKLRQVLLDSRPVGHLDIPDPKPTTANTASENVSEKVSESPDIASPPTPITRKFSFCPIRLGRLKSHCNSLLPSPILSTNDVLTALLAIGMHEARGIPAPSGELIMAVNLRGRLHSLELSSYIGNLVTAVPVPLPPNSLSCECEMKQDDLQKVAQVASLIRQQVTSIDEQFVWKLIESKRLPNASAYTPSPFLVVVSSWRHMKTYSVDFGPILGHIDTFEMDMPPFINSSVIMPQHMTKDPVWEVNITLANNSSFDALAKSALFHLEGESSVRTASGCSIL</sequence>
<dbReference type="PANTHER" id="PTHR31896:SF64">
    <property type="entry name" value="TRICHOTHECENE 3-O-ACETYLTRANSFERASE"/>
    <property type="match status" value="1"/>
</dbReference>
<evidence type="ECO:0000256" key="3">
    <source>
        <dbReference type="SAM" id="MobiDB-lite"/>
    </source>
</evidence>
<dbReference type="AlphaFoldDB" id="A0A0G4P9Y1"/>
<name>A0A0G4P9Y1_PENC3</name>
<protein>
    <submittedName>
        <fullName evidence="4">Transferase</fullName>
    </submittedName>
</protein>
<dbReference type="Gene3D" id="3.30.559.10">
    <property type="entry name" value="Chloramphenicol acetyltransferase-like domain"/>
    <property type="match status" value="2"/>
</dbReference>
<keyword evidence="2" id="KW-0012">Acyltransferase</keyword>
<dbReference type="Proteomes" id="UP000053732">
    <property type="component" value="Unassembled WGS sequence"/>
</dbReference>
<accession>A0A0G4P9Y1</accession>
<proteinExistence type="predicted"/>
<dbReference type="Pfam" id="PF02458">
    <property type="entry name" value="Transferase"/>
    <property type="match status" value="1"/>
</dbReference>
<dbReference type="SUPFAM" id="SSF52777">
    <property type="entry name" value="CoA-dependent acyltransferases"/>
    <property type="match status" value="1"/>
</dbReference>
<dbReference type="STRING" id="1429867.A0A0G4P9Y1"/>
<organism evidence="4 5">
    <name type="scientific">Penicillium camemberti (strain FM 013)</name>
    <dbReference type="NCBI Taxonomy" id="1429867"/>
    <lineage>
        <taxon>Eukaryota</taxon>
        <taxon>Fungi</taxon>
        <taxon>Dikarya</taxon>
        <taxon>Ascomycota</taxon>
        <taxon>Pezizomycotina</taxon>
        <taxon>Eurotiomycetes</taxon>
        <taxon>Eurotiomycetidae</taxon>
        <taxon>Eurotiales</taxon>
        <taxon>Aspergillaceae</taxon>
        <taxon>Penicillium</taxon>
    </lineage>
</organism>
<evidence type="ECO:0000256" key="1">
    <source>
        <dbReference type="ARBA" id="ARBA00022679"/>
    </source>
</evidence>
<evidence type="ECO:0000313" key="4">
    <source>
        <dbReference type="EMBL" id="CRL23117.1"/>
    </source>
</evidence>
<keyword evidence="5" id="KW-1185">Reference proteome</keyword>
<gene>
    <name evidence="4" type="ORF">PCAMFM013_S009g000057</name>
</gene>
<keyword evidence="1 4" id="KW-0808">Transferase</keyword>
<evidence type="ECO:0000256" key="2">
    <source>
        <dbReference type="ARBA" id="ARBA00023315"/>
    </source>
</evidence>
<dbReference type="InterPro" id="IPR023213">
    <property type="entry name" value="CAT-like_dom_sf"/>
</dbReference>
<evidence type="ECO:0000313" key="5">
    <source>
        <dbReference type="Proteomes" id="UP000053732"/>
    </source>
</evidence>
<dbReference type="InterPro" id="IPR051283">
    <property type="entry name" value="Sec_Metabolite_Acyltrans"/>
</dbReference>